<dbReference type="PANTHER" id="PTHR43943:SF2">
    <property type="entry name" value="DEHYDROGENASE_REDUCTASE 4"/>
    <property type="match status" value="1"/>
</dbReference>
<dbReference type="SUPFAM" id="SSF51735">
    <property type="entry name" value="NAD(P)-binding Rossmann-fold domains"/>
    <property type="match status" value="1"/>
</dbReference>
<dbReference type="Proteomes" id="UP001139447">
    <property type="component" value="Unassembled WGS sequence"/>
</dbReference>
<proteinExistence type="inferred from homology"/>
<dbReference type="FunFam" id="3.40.50.720:FF:000084">
    <property type="entry name" value="Short-chain dehydrogenase reductase"/>
    <property type="match status" value="1"/>
</dbReference>
<protein>
    <submittedName>
        <fullName evidence="3">SDR family oxidoreductase</fullName>
    </submittedName>
</protein>
<evidence type="ECO:0000313" key="4">
    <source>
        <dbReference type="Proteomes" id="UP001139447"/>
    </source>
</evidence>
<comment type="caution">
    <text evidence="3">The sequence shown here is derived from an EMBL/GenBank/DDBJ whole genome shotgun (WGS) entry which is preliminary data.</text>
</comment>
<name>A0A9X2AP87_9BURK</name>
<dbReference type="RefSeq" id="WP_243309082.1">
    <property type="nucleotide sequence ID" value="NZ_JALGBI010000003.1"/>
</dbReference>
<dbReference type="Pfam" id="PF13561">
    <property type="entry name" value="adh_short_C2"/>
    <property type="match status" value="1"/>
</dbReference>
<dbReference type="InterPro" id="IPR057326">
    <property type="entry name" value="KR_dom"/>
</dbReference>
<dbReference type="InterPro" id="IPR036291">
    <property type="entry name" value="NAD(P)-bd_dom_sf"/>
</dbReference>
<dbReference type="InterPro" id="IPR002347">
    <property type="entry name" value="SDR_fam"/>
</dbReference>
<organism evidence="3 4">
    <name type="scientific">Variovorax terrae</name>
    <dbReference type="NCBI Taxonomy" id="2923278"/>
    <lineage>
        <taxon>Bacteria</taxon>
        <taxon>Pseudomonadati</taxon>
        <taxon>Pseudomonadota</taxon>
        <taxon>Betaproteobacteria</taxon>
        <taxon>Burkholderiales</taxon>
        <taxon>Comamonadaceae</taxon>
        <taxon>Variovorax</taxon>
    </lineage>
</organism>
<reference evidence="3" key="1">
    <citation type="submission" date="2022-03" db="EMBL/GenBank/DDBJ databases">
        <authorList>
            <person name="Woo C.Y."/>
        </authorList>
    </citation>
    <scope>NUCLEOTIDE SEQUENCE</scope>
    <source>
        <strain evidence="3">CYS-02</strain>
    </source>
</reference>
<dbReference type="PANTHER" id="PTHR43943">
    <property type="entry name" value="DEHYDROGENASE/REDUCTASE (SDR FAMILY) MEMBER 4"/>
    <property type="match status" value="1"/>
</dbReference>
<keyword evidence="4" id="KW-1185">Reference proteome</keyword>
<dbReference type="SMART" id="SM00822">
    <property type="entry name" value="PKS_KR"/>
    <property type="match status" value="1"/>
</dbReference>
<feature type="domain" description="Ketoreductase" evidence="2">
    <location>
        <begin position="13"/>
        <end position="193"/>
    </location>
</feature>
<dbReference type="PRINTS" id="PR00080">
    <property type="entry name" value="SDRFAMILY"/>
</dbReference>
<dbReference type="Gene3D" id="3.40.50.720">
    <property type="entry name" value="NAD(P)-binding Rossmann-like Domain"/>
    <property type="match status" value="1"/>
</dbReference>
<evidence type="ECO:0000259" key="2">
    <source>
        <dbReference type="SMART" id="SM00822"/>
    </source>
</evidence>
<evidence type="ECO:0000256" key="1">
    <source>
        <dbReference type="ARBA" id="ARBA00006484"/>
    </source>
</evidence>
<dbReference type="PRINTS" id="PR00081">
    <property type="entry name" value="GDHRDH"/>
</dbReference>
<comment type="similarity">
    <text evidence="1">Belongs to the short-chain dehydrogenases/reductases (SDR) family.</text>
</comment>
<dbReference type="EMBL" id="JALGBI010000003">
    <property type="protein sequence ID" value="MCJ0765558.1"/>
    <property type="molecule type" value="Genomic_DNA"/>
</dbReference>
<dbReference type="AlphaFoldDB" id="A0A9X2AP87"/>
<sequence length="260" mass="26671">MTTTHPLFDLAGQVALVTGASRGIGLASARALAQAGAQVVLCSHEAAECEAAAGALRAEGLDAQVVVADLVQRPQVDALVAQVLASHGRIDTLVCNAGAAPHMGPIATASDADWELTMTLNLRSVLWLTSAVIAHMAERRSGSVMLMSSIAGLRGNKGLGLYGLSKAALAGLARNLAVEWGPSGVRVNAVSPGVTRTEFARPLTDQPEVMQRRIALTPLRRIAEPEEIAGAVLFLASAAGGFTTGHNLVVDGGTTISDGN</sequence>
<gene>
    <name evidence="3" type="ORF">MMF98_20280</name>
</gene>
<dbReference type="CDD" id="cd05233">
    <property type="entry name" value="SDR_c"/>
    <property type="match status" value="1"/>
</dbReference>
<dbReference type="NCBIfam" id="NF005559">
    <property type="entry name" value="PRK07231.1"/>
    <property type="match status" value="1"/>
</dbReference>
<accession>A0A9X2AP87</accession>
<evidence type="ECO:0000313" key="3">
    <source>
        <dbReference type="EMBL" id="MCJ0765558.1"/>
    </source>
</evidence>